<evidence type="ECO:0000259" key="5">
    <source>
        <dbReference type="Pfam" id="PF07992"/>
    </source>
</evidence>
<dbReference type="InterPro" id="IPR023753">
    <property type="entry name" value="FAD/NAD-binding_dom"/>
</dbReference>
<evidence type="ECO:0000256" key="2">
    <source>
        <dbReference type="ARBA" id="ARBA00022630"/>
    </source>
</evidence>
<dbReference type="InterPro" id="IPR028202">
    <property type="entry name" value="Reductase_C"/>
</dbReference>
<evidence type="ECO:0000256" key="4">
    <source>
        <dbReference type="ARBA" id="ARBA00023002"/>
    </source>
</evidence>
<feature type="domain" description="FAD/NAD(P)-binding" evidence="5">
    <location>
        <begin position="6"/>
        <end position="304"/>
    </location>
</feature>
<keyword evidence="8" id="KW-1185">Reference proteome</keyword>
<dbReference type="InterPro" id="IPR036188">
    <property type="entry name" value="FAD/NAD-bd_sf"/>
</dbReference>
<protein>
    <recommendedName>
        <fullName evidence="9">FAD/NAD(P)-binding domain-containing protein</fullName>
    </recommendedName>
</protein>
<evidence type="ECO:0000313" key="7">
    <source>
        <dbReference type="EMBL" id="EKS41357.1"/>
    </source>
</evidence>
<dbReference type="InterPro" id="IPR050446">
    <property type="entry name" value="FAD-oxidoreductase/Apoptosis"/>
</dbReference>
<dbReference type="GO" id="GO:0005737">
    <property type="term" value="C:cytoplasm"/>
    <property type="evidence" value="ECO:0007669"/>
    <property type="project" value="TreeGrafter"/>
</dbReference>
<dbReference type="PRINTS" id="PR00411">
    <property type="entry name" value="PNDRDTASEI"/>
</dbReference>
<dbReference type="InterPro" id="IPR016156">
    <property type="entry name" value="FAD/NAD-linked_Rdtase_dimer_sf"/>
</dbReference>
<dbReference type="GO" id="GO:0016651">
    <property type="term" value="F:oxidoreductase activity, acting on NAD(P)H"/>
    <property type="evidence" value="ECO:0007669"/>
    <property type="project" value="TreeGrafter"/>
</dbReference>
<evidence type="ECO:0000259" key="6">
    <source>
        <dbReference type="Pfam" id="PF14759"/>
    </source>
</evidence>
<keyword evidence="2" id="KW-0285">Flavoprotein</keyword>
<dbReference type="Gene3D" id="3.50.50.60">
    <property type="entry name" value="FAD/NAD(P)-binding domain"/>
    <property type="match status" value="2"/>
</dbReference>
<organism evidence="7 8">
    <name type="scientific">Afipia broomeae ATCC 49717</name>
    <dbReference type="NCBI Taxonomy" id="883078"/>
    <lineage>
        <taxon>Bacteria</taxon>
        <taxon>Pseudomonadati</taxon>
        <taxon>Pseudomonadota</taxon>
        <taxon>Alphaproteobacteria</taxon>
        <taxon>Hyphomicrobiales</taxon>
        <taxon>Nitrobacteraceae</taxon>
        <taxon>Afipia</taxon>
    </lineage>
</organism>
<dbReference type="PANTHER" id="PTHR43557">
    <property type="entry name" value="APOPTOSIS-INDUCING FACTOR 1"/>
    <property type="match status" value="1"/>
</dbReference>
<dbReference type="PRINTS" id="PR00368">
    <property type="entry name" value="FADPNR"/>
</dbReference>
<dbReference type="Pfam" id="PF14759">
    <property type="entry name" value="Reductase_C"/>
    <property type="match status" value="1"/>
</dbReference>
<dbReference type="Gene3D" id="3.30.390.30">
    <property type="match status" value="1"/>
</dbReference>
<evidence type="ECO:0000256" key="3">
    <source>
        <dbReference type="ARBA" id="ARBA00022827"/>
    </source>
</evidence>
<accession>K8PFF1</accession>
<dbReference type="EMBL" id="AGWX01000001">
    <property type="protein sequence ID" value="EKS41357.1"/>
    <property type="molecule type" value="Genomic_DNA"/>
</dbReference>
<comment type="caution">
    <text evidence="7">The sequence shown here is derived from an EMBL/GenBank/DDBJ whole genome shotgun (WGS) entry which is preliminary data.</text>
</comment>
<evidence type="ECO:0000256" key="1">
    <source>
        <dbReference type="ARBA" id="ARBA00001974"/>
    </source>
</evidence>
<reference evidence="7 8" key="1">
    <citation type="submission" date="2012-04" db="EMBL/GenBank/DDBJ databases">
        <title>The Genome Sequence of Afipia broomeae ATCC 49717.</title>
        <authorList>
            <consortium name="The Broad Institute Genome Sequencing Platform"/>
            <person name="Earl A."/>
            <person name="Ward D."/>
            <person name="Feldgarden M."/>
            <person name="Gevers D."/>
            <person name="Huys G."/>
            <person name="Walker B."/>
            <person name="Young S.K."/>
            <person name="Zeng Q."/>
            <person name="Gargeya S."/>
            <person name="Fitzgerald M."/>
            <person name="Haas B."/>
            <person name="Abouelleil A."/>
            <person name="Alvarado L."/>
            <person name="Arachchi H.M."/>
            <person name="Berlin A."/>
            <person name="Chapman S.B."/>
            <person name="Goldberg J."/>
            <person name="Griggs A."/>
            <person name="Gujja S."/>
            <person name="Hansen M."/>
            <person name="Howarth C."/>
            <person name="Imamovic A."/>
            <person name="Larimer J."/>
            <person name="McCowen C."/>
            <person name="Montmayeur A."/>
            <person name="Murphy C."/>
            <person name="Neiman D."/>
            <person name="Pearson M."/>
            <person name="Priest M."/>
            <person name="Roberts A."/>
            <person name="Saif S."/>
            <person name="Shea T."/>
            <person name="Sisk P."/>
            <person name="Sykes S."/>
            <person name="Wortman J."/>
            <person name="Nusbaum C."/>
            <person name="Birren B."/>
        </authorList>
    </citation>
    <scope>NUCLEOTIDE SEQUENCE [LARGE SCALE GENOMIC DNA]</scope>
    <source>
        <strain evidence="7 8">ATCC 49717</strain>
    </source>
</reference>
<proteinExistence type="predicted"/>
<name>K8PFF1_9BRAD</name>
<evidence type="ECO:0000313" key="8">
    <source>
        <dbReference type="Proteomes" id="UP000001096"/>
    </source>
</evidence>
<gene>
    <name evidence="7" type="ORF">HMPREF9695_00449</name>
</gene>
<dbReference type="AlphaFoldDB" id="K8PFF1"/>
<dbReference type="HOGENOM" id="CLU_003291_4_0_5"/>
<dbReference type="eggNOG" id="COG0446">
    <property type="taxonomic scope" value="Bacteria"/>
</dbReference>
<evidence type="ECO:0008006" key="9">
    <source>
        <dbReference type="Google" id="ProtNLM"/>
    </source>
</evidence>
<dbReference type="Pfam" id="PF07992">
    <property type="entry name" value="Pyr_redox_2"/>
    <property type="match status" value="1"/>
</dbReference>
<dbReference type="Proteomes" id="UP000001096">
    <property type="component" value="Unassembled WGS sequence"/>
</dbReference>
<dbReference type="SUPFAM" id="SSF51905">
    <property type="entry name" value="FAD/NAD(P)-binding domain"/>
    <property type="match status" value="1"/>
</dbReference>
<comment type="cofactor">
    <cofactor evidence="1">
        <name>FAD</name>
        <dbReference type="ChEBI" id="CHEBI:57692"/>
    </cofactor>
</comment>
<feature type="domain" description="Reductase C-terminal" evidence="6">
    <location>
        <begin position="323"/>
        <end position="406"/>
    </location>
</feature>
<sequence>MNKNGVVIVGACQAGFQVACSLRSGGYAEPITLLGAEPYAPYQRPPLSKAFLKDASEVSSLSFRQAAFYTEQRIEFVGASLVSDIDLTQRVASTRSGKRYHFDQLVLATGARPRKLSIPGGDLDAVITLRSLGDAIALHGRLAEAVHIVIIGGGFIGLEVAATAALLGRHVTILEERGRLMGRAVAPDISEFFLQAHRNKGVAVHLNTSATSIEDVEGRVTGVCTGDGRRIPADLVVVGIGVEPRRELAVAAGLATNGGIIVDDCGRTSVDGVYAAGDNASHPHPFGVADMSVIESVQNAVDQAKSVAGAILGQSIAHGAVPWFWSDQGETKLQIAGLSAAGDDVILRGTPEDGRFSALHFRDRRLVAVDSVNSPADHMAARKLIAKRVRISPDALADAQQPLKSFV</sequence>
<dbReference type="SUPFAM" id="SSF55424">
    <property type="entry name" value="FAD/NAD-linked reductases, dimerisation (C-terminal) domain"/>
    <property type="match status" value="1"/>
</dbReference>
<keyword evidence="4" id="KW-0560">Oxidoreductase</keyword>
<dbReference type="RefSeq" id="WP_006019158.1">
    <property type="nucleotide sequence ID" value="NZ_KB375282.1"/>
</dbReference>
<dbReference type="PANTHER" id="PTHR43557:SF2">
    <property type="entry name" value="RIESKE DOMAIN-CONTAINING PROTEIN-RELATED"/>
    <property type="match status" value="1"/>
</dbReference>
<dbReference type="PATRIC" id="fig|883078.3.peg.471"/>
<keyword evidence="3" id="KW-0274">FAD</keyword>